<dbReference type="AlphaFoldDB" id="D8Q3S9"/>
<dbReference type="GO" id="GO:0006457">
    <property type="term" value="P:protein folding"/>
    <property type="evidence" value="ECO:0007669"/>
    <property type="project" value="InterPro"/>
</dbReference>
<dbReference type="VEuPathDB" id="FungiDB:SCHCODRAFT_02701751"/>
<dbReference type="GO" id="GO:0051087">
    <property type="term" value="F:protein-folding chaperone binding"/>
    <property type="evidence" value="ECO:0007669"/>
    <property type="project" value="TreeGrafter"/>
</dbReference>
<dbReference type="eggNOG" id="KOG0714">
    <property type="taxonomic scope" value="Eukaryota"/>
</dbReference>
<proteinExistence type="predicted"/>
<dbReference type="InterPro" id="IPR051339">
    <property type="entry name" value="DnaJ_subfamily_B"/>
</dbReference>
<dbReference type="OMA" id="QFHFRIT"/>
<dbReference type="Gene3D" id="2.60.260.20">
    <property type="entry name" value="Urease metallochaperone UreE, N-terminal domain"/>
    <property type="match status" value="2"/>
</dbReference>
<dbReference type="Proteomes" id="UP000007431">
    <property type="component" value="Unassembled WGS sequence"/>
</dbReference>
<dbReference type="GO" id="GO:0005829">
    <property type="term" value="C:cytosol"/>
    <property type="evidence" value="ECO:0007669"/>
    <property type="project" value="TreeGrafter"/>
</dbReference>
<accession>D8Q3S9</accession>
<dbReference type="STRING" id="578458.D8Q3S9"/>
<evidence type="ECO:0000313" key="3">
    <source>
        <dbReference type="EMBL" id="EFI96678.1"/>
    </source>
</evidence>
<sequence length="145" mass="16715">LSMEQLFYGQDLHIKITRRYQSGRKKHVVLDVHIPPGCRNGTQFLFRGAGHERADGKLQDIVFLIQQEAHESFDRDGDDLFMDVHLPWMDRLQYERGEARVRTIDGKEISLGIYYYKERLLSGIRVVRGAGMPRGDGSRGDLVVQ</sequence>
<protein>
    <recommendedName>
        <fullName evidence="2">Chaperone DnaJ C-terminal domain-containing protein</fullName>
    </recommendedName>
</protein>
<organism evidence="4">
    <name type="scientific">Schizophyllum commune (strain H4-8 / FGSC 9210)</name>
    <name type="common">Split gill fungus</name>
    <dbReference type="NCBI Taxonomy" id="578458"/>
    <lineage>
        <taxon>Eukaryota</taxon>
        <taxon>Fungi</taxon>
        <taxon>Dikarya</taxon>
        <taxon>Basidiomycota</taxon>
        <taxon>Agaricomycotina</taxon>
        <taxon>Agaricomycetes</taxon>
        <taxon>Agaricomycetidae</taxon>
        <taxon>Agaricales</taxon>
        <taxon>Schizophyllaceae</taxon>
        <taxon>Schizophyllum</taxon>
    </lineage>
</organism>
<evidence type="ECO:0000256" key="1">
    <source>
        <dbReference type="ARBA" id="ARBA00023186"/>
    </source>
</evidence>
<dbReference type="InterPro" id="IPR002939">
    <property type="entry name" value="DnaJ_C"/>
</dbReference>
<dbReference type="InterPro" id="IPR008971">
    <property type="entry name" value="HSP40/DnaJ_pept-bd"/>
</dbReference>
<evidence type="ECO:0000259" key="2">
    <source>
        <dbReference type="Pfam" id="PF01556"/>
    </source>
</evidence>
<dbReference type="GO" id="GO:0051082">
    <property type="term" value="F:unfolded protein binding"/>
    <property type="evidence" value="ECO:0007669"/>
    <property type="project" value="InterPro"/>
</dbReference>
<dbReference type="PANTHER" id="PTHR24078">
    <property type="entry name" value="DNAJ HOMOLOG SUBFAMILY C MEMBER"/>
    <property type="match status" value="1"/>
</dbReference>
<dbReference type="KEGG" id="scm:SCHCO_02701751"/>
<keyword evidence="4" id="KW-1185">Reference proteome</keyword>
<dbReference type="InParanoid" id="D8Q3S9"/>
<evidence type="ECO:0000313" key="4">
    <source>
        <dbReference type="Proteomes" id="UP000007431"/>
    </source>
</evidence>
<dbReference type="OrthoDB" id="10250354at2759"/>
<feature type="domain" description="Chaperone DnaJ C-terminal" evidence="2">
    <location>
        <begin position="1"/>
        <end position="145"/>
    </location>
</feature>
<name>D8Q3S9_SCHCM</name>
<dbReference type="PANTHER" id="PTHR24078:SF553">
    <property type="entry name" value="DNAJ HOMOLOG SUBFAMILY B MEMBER 5"/>
    <property type="match status" value="1"/>
</dbReference>
<gene>
    <name evidence="3" type="ORF">SCHCODRAFT_55845</name>
</gene>
<dbReference type="Pfam" id="PF01556">
    <property type="entry name" value="DnaJ_C"/>
    <property type="match status" value="1"/>
</dbReference>
<dbReference type="EMBL" id="GL377306">
    <property type="protein sequence ID" value="EFI96678.1"/>
    <property type="molecule type" value="Genomic_DNA"/>
</dbReference>
<reference evidence="3 4" key="1">
    <citation type="journal article" date="2010" name="Nat. Biotechnol.">
        <title>Genome sequence of the model mushroom Schizophyllum commune.</title>
        <authorList>
            <person name="Ohm R.A."/>
            <person name="de Jong J.F."/>
            <person name="Lugones L.G."/>
            <person name="Aerts A."/>
            <person name="Kothe E."/>
            <person name="Stajich J.E."/>
            <person name="de Vries R.P."/>
            <person name="Record E."/>
            <person name="Levasseur A."/>
            <person name="Baker S.E."/>
            <person name="Bartholomew K.A."/>
            <person name="Coutinho P.M."/>
            <person name="Erdmann S."/>
            <person name="Fowler T.J."/>
            <person name="Gathman A.C."/>
            <person name="Lombard V."/>
            <person name="Henrissat B."/>
            <person name="Knabe N."/>
            <person name="Kuees U."/>
            <person name="Lilly W.W."/>
            <person name="Lindquist E."/>
            <person name="Lucas S."/>
            <person name="Magnuson J.K."/>
            <person name="Piumi F."/>
            <person name="Raudaskoski M."/>
            <person name="Salamov A."/>
            <person name="Schmutz J."/>
            <person name="Schwarze F.W.M.R."/>
            <person name="vanKuyk P.A."/>
            <person name="Horton J.S."/>
            <person name="Grigoriev I.V."/>
            <person name="Woesten H.A.B."/>
        </authorList>
    </citation>
    <scope>NUCLEOTIDE SEQUENCE [LARGE SCALE GENOMIC DNA]</scope>
    <source>
        <strain evidence="4">H4-8 / FGSC 9210</strain>
    </source>
</reference>
<keyword evidence="1" id="KW-0143">Chaperone</keyword>
<dbReference type="SUPFAM" id="SSF49493">
    <property type="entry name" value="HSP40/DnaJ peptide-binding domain"/>
    <property type="match status" value="1"/>
</dbReference>
<dbReference type="GeneID" id="9589275"/>
<dbReference type="HOGENOM" id="CLU_017633_6_3_1"/>
<feature type="non-terminal residue" evidence="3">
    <location>
        <position position="1"/>
    </location>
</feature>